<evidence type="ECO:0000256" key="4">
    <source>
        <dbReference type="ARBA" id="ARBA00007410"/>
    </source>
</evidence>
<evidence type="ECO:0000256" key="13">
    <source>
        <dbReference type="ARBA" id="ARBA00023098"/>
    </source>
</evidence>
<evidence type="ECO:0000256" key="12">
    <source>
        <dbReference type="ARBA" id="ARBA00023034"/>
    </source>
</evidence>
<dbReference type="GO" id="GO:0045540">
    <property type="term" value="P:regulation of cholesterol biosynthetic process"/>
    <property type="evidence" value="ECO:0007669"/>
    <property type="project" value="TreeGrafter"/>
</dbReference>
<comment type="function">
    <text evidence="19">Escort protein required for cholesterol as well as lipid homeostasis. Regulates export of the SCAP-SREBP complex from the endoplasmic reticulum to the Golgi upon low cholesterol, thereby regulating the processing of sterol regulatory element-binding proteins (SREBPs) SREBF1/SREBP1 and SREBF2/SREBP2. At high sterol concentrations, formation of a ternary complex with INSIG (INSIG1 or INSIG2) leads to mask the ER export signal in SCAP, promoting retention of the complex in the endoplasmic reticulum. Low sterol concentrations trigger release of INSIG, a conformational change in the SSD domain of SCAP, unmasking of the ER export signal, promoting recruitment into COPII-coated vesicles and transport of the SCAP-SREBP to the Golgi: in the Golgi, SREBPs are then processed, releasing the transcription factor fragment of SREBPs from the membrane, its import into the nucleus and up-regulation of LDLR, INSIG1 and the mevalonate pathway. Binds cholesterol via its SSD domain.</text>
</comment>
<dbReference type="SMART" id="SM00320">
    <property type="entry name" value="WD40"/>
    <property type="match status" value="4"/>
</dbReference>
<dbReference type="Gene3D" id="2.130.10.10">
    <property type="entry name" value="YVTN repeat-like/Quinoprotein amine dehydrogenase"/>
    <property type="match status" value="2"/>
</dbReference>
<dbReference type="AlphaFoldDB" id="A0A1B0D9K7"/>
<dbReference type="Pfam" id="PF24006">
    <property type="entry name" value="SCAP_N"/>
    <property type="match status" value="1"/>
</dbReference>
<evidence type="ECO:0000256" key="16">
    <source>
        <dbReference type="ARBA" id="ARBA00023166"/>
    </source>
</evidence>
<evidence type="ECO:0000256" key="10">
    <source>
        <dbReference type="ARBA" id="ARBA00022824"/>
    </source>
</evidence>
<evidence type="ECO:0000256" key="2">
    <source>
        <dbReference type="ARBA" id="ARBA00004557"/>
    </source>
</evidence>
<evidence type="ECO:0000256" key="17">
    <source>
        <dbReference type="ARBA" id="ARBA00023180"/>
    </source>
</evidence>
<keyword evidence="14" id="KW-0446">Lipid-binding</keyword>
<dbReference type="VEuPathDB" id="VectorBase:PPAI004319"/>
<evidence type="ECO:0000256" key="15">
    <source>
        <dbReference type="ARBA" id="ARBA00023136"/>
    </source>
</evidence>
<dbReference type="InterPro" id="IPR030225">
    <property type="entry name" value="SCAP"/>
</dbReference>
<dbReference type="InterPro" id="IPR015943">
    <property type="entry name" value="WD40/YVTN_repeat-like_dom_sf"/>
</dbReference>
<organism evidence="20 21">
    <name type="scientific">Phlebotomus papatasi</name>
    <name type="common">Sandfly</name>
    <dbReference type="NCBI Taxonomy" id="29031"/>
    <lineage>
        <taxon>Eukaryota</taxon>
        <taxon>Metazoa</taxon>
        <taxon>Ecdysozoa</taxon>
        <taxon>Arthropoda</taxon>
        <taxon>Hexapoda</taxon>
        <taxon>Insecta</taxon>
        <taxon>Pterygota</taxon>
        <taxon>Neoptera</taxon>
        <taxon>Endopterygota</taxon>
        <taxon>Diptera</taxon>
        <taxon>Nematocera</taxon>
        <taxon>Psychodoidea</taxon>
        <taxon>Psychodidae</taxon>
        <taxon>Phlebotomus</taxon>
        <taxon>Phlebotomus</taxon>
    </lineage>
</organism>
<evidence type="ECO:0000313" key="21">
    <source>
        <dbReference type="Proteomes" id="UP000092462"/>
    </source>
</evidence>
<dbReference type="InterPro" id="IPR000731">
    <property type="entry name" value="SSD"/>
</dbReference>
<keyword evidence="15" id="KW-0472">Membrane</keyword>
<evidence type="ECO:0000256" key="5">
    <source>
        <dbReference type="ARBA" id="ARBA00019541"/>
    </source>
</evidence>
<proteinExistence type="inferred from homology"/>
<evidence type="ECO:0000256" key="3">
    <source>
        <dbReference type="ARBA" id="ARBA00004653"/>
    </source>
</evidence>
<evidence type="ECO:0000256" key="18">
    <source>
        <dbReference type="ARBA" id="ARBA00023221"/>
    </source>
</evidence>
<keyword evidence="10" id="KW-0256">Endoplasmic reticulum</keyword>
<protein>
    <recommendedName>
        <fullName evidence="5">Sterol regulatory element-binding protein cleavage-activating protein</fullName>
    </recommendedName>
</protein>
<dbReference type="EMBL" id="AJVK01028300">
    <property type="status" value="NOT_ANNOTATED_CDS"/>
    <property type="molecule type" value="Genomic_DNA"/>
</dbReference>
<keyword evidence="13" id="KW-0443">Lipid metabolism</keyword>
<dbReference type="SUPFAM" id="SSF82866">
    <property type="entry name" value="Multidrug efflux transporter AcrB transmembrane domain"/>
    <property type="match status" value="1"/>
</dbReference>
<evidence type="ECO:0000256" key="8">
    <source>
        <dbReference type="ARBA" id="ARBA00022692"/>
    </source>
</evidence>
<evidence type="ECO:0000256" key="1">
    <source>
        <dbReference type="ARBA" id="ARBA00004477"/>
    </source>
</evidence>
<dbReference type="PANTHER" id="PTHR46378:SF1">
    <property type="entry name" value="STEROL REGULATORY ELEMENT-BINDING PROTEIN CLEAVAGE-ACTIVATING PROTEIN"/>
    <property type="match status" value="1"/>
</dbReference>
<dbReference type="Gene3D" id="1.20.1640.10">
    <property type="entry name" value="Multidrug efflux transporter AcrB transmembrane domain"/>
    <property type="match status" value="1"/>
</dbReference>
<dbReference type="PANTHER" id="PTHR46378">
    <property type="entry name" value="STEROL REGULATORY ELEMENT-BINDING PROTEIN CLEAVAGE-ACTIVATING PROTEIN"/>
    <property type="match status" value="1"/>
</dbReference>
<keyword evidence="17" id="KW-0325">Glycoprotein</keyword>
<keyword evidence="16" id="KW-1207">Sterol metabolism</keyword>
<evidence type="ECO:0000256" key="9">
    <source>
        <dbReference type="ARBA" id="ARBA00022737"/>
    </source>
</evidence>
<evidence type="ECO:0000256" key="19">
    <source>
        <dbReference type="ARBA" id="ARBA00045958"/>
    </source>
</evidence>
<keyword evidence="11" id="KW-1133">Transmembrane helix</keyword>
<dbReference type="GO" id="GO:0012507">
    <property type="term" value="C:ER to Golgi transport vesicle membrane"/>
    <property type="evidence" value="ECO:0007669"/>
    <property type="project" value="UniProtKB-SubCell"/>
</dbReference>
<dbReference type="InterPro" id="IPR036322">
    <property type="entry name" value="WD40_repeat_dom_sf"/>
</dbReference>
<evidence type="ECO:0000313" key="20">
    <source>
        <dbReference type="EnsemblMetazoa" id="PPAI004319-PA"/>
    </source>
</evidence>
<dbReference type="GO" id="GO:0032936">
    <property type="term" value="C:SREBP-SCAP complex"/>
    <property type="evidence" value="ECO:0007669"/>
    <property type="project" value="TreeGrafter"/>
</dbReference>
<dbReference type="GO" id="GO:0008203">
    <property type="term" value="P:cholesterol metabolic process"/>
    <property type="evidence" value="ECO:0007669"/>
    <property type="project" value="UniProtKB-KW"/>
</dbReference>
<name>A0A1B0D9K7_PHLPP</name>
<dbReference type="InterPro" id="IPR053958">
    <property type="entry name" value="HMGCR/SNAP/NPC1-like_SSD"/>
</dbReference>
<keyword evidence="21" id="KW-1185">Reference proteome</keyword>
<dbReference type="PROSITE" id="PS50156">
    <property type="entry name" value="SSD"/>
    <property type="match status" value="1"/>
</dbReference>
<keyword evidence="12" id="KW-0333">Golgi apparatus</keyword>
<keyword evidence="18" id="KW-0753">Steroid metabolism</keyword>
<reference evidence="20" key="1">
    <citation type="submission" date="2022-08" db="UniProtKB">
        <authorList>
            <consortium name="EnsemblMetazoa"/>
        </authorList>
    </citation>
    <scope>IDENTIFICATION</scope>
    <source>
        <strain evidence="20">Israel</strain>
    </source>
</reference>
<keyword evidence="8" id="KW-0812">Transmembrane</keyword>
<sequence>MSRTGSASDNRRRVGLPLRVENWYYKHGLFLSSYPTCATSCAIVVLLFCCYPLIYIPLPGTIPTKVVLPYSPDEATDNATNIFPLSNITSNFEPPFPWAHVEPFIYVQQIVLRASVTPWNGNLILTDAYRAPLAEAFKLLEIIRNHEVEESHITLGNLCLHVENVKTFKAKDTVFPEYNCLILSPANFWQQNTQMFNKDTALLNTIFQFHNLQKTKVSIAEMLFGISIRDTGVKRYPIRARPRIIQFAVTLILREKNQQFLSTLKDKLTRIYTLHHTTNSGQRESLTYIYYPGEFRVLEVMPLSITFILLFYYVYFSLRKIDLIRSRLLLAFTAVFTVLGSLIMSLGLCFFFGLTISIQSKGIFPYLVVLVGLENVLVITKCITSTDEKLDVKIRVAKGLANEGWSISKTLLTEITILTVGLATFVPVIQEFCIFAIVGLISDYFLQMMLFSTVLALNIRPFEHSVQLKQAKKDTNAVSGSPQTRLRYSSSAHATTMSRSQSHPKLSGLMLDSVNHISTDVIPTPSVTDRKIPKRVKIVNFWARTRFFQRAFMIWMIVWIFSIIYNSNILESLFVIDSGTEINSLPTEPEMQEGGMKKVENDEIVFNMASTKSPIYESHVMENDESFSNISEQLNKLRHPDYDTNHYLSNFHWSAILRQYNISMSGKYVTILPTIRLSHAIAPEVAMTLRNPDEKSPQQFQWKALAVALDPIDFSDAEHQESPSPSTASMPFYPKSPMEIFLASILCAISIFVLTYTLVVLYRCICTRNYAEWRASWTDVDPTSRPRVEHFIQSSTPISVTGHRHRVECLAMDGIMVASSCLEGNIRIWDVNGGELIAEINRLTFFKETQNQRNCSPIWCLDFVDNLIAVGCSDGRIEFWEGSTGNLKVRPTPYRNLFFAKYKFSILLQCVLDDDKNLRNGVTHIKLTGDRVIVARLCGRVDFLRLETYSQGKQIDWGFTSAYRRTHVRTGSTGSLALIHHSTATGEELRCIVEIQHKAHQQSITCLEVMHGTVFTGSQDNTLKVFRLDNRSLLYTLHGHYGPITCLFIDQNHPGTGGSGSQEGLLCVWDLTSEEHDDCPIL</sequence>
<evidence type="ECO:0000256" key="11">
    <source>
        <dbReference type="ARBA" id="ARBA00022989"/>
    </source>
</evidence>
<dbReference type="InterPro" id="IPR057041">
    <property type="entry name" value="SCAP_N"/>
</dbReference>
<dbReference type="PROSITE" id="PS50082">
    <property type="entry name" value="WD_REPEATS_2"/>
    <property type="match status" value="1"/>
</dbReference>
<evidence type="ECO:0000256" key="6">
    <source>
        <dbReference type="ARBA" id="ARBA00022548"/>
    </source>
</evidence>
<keyword evidence="7" id="KW-0853">WD repeat</keyword>
<keyword evidence="6" id="KW-0153">Cholesterol metabolism</keyword>
<dbReference type="SUPFAM" id="SSF50978">
    <property type="entry name" value="WD40 repeat-like"/>
    <property type="match status" value="1"/>
</dbReference>
<comment type="subcellular location">
    <subcellularLocation>
        <location evidence="2">Cytoplasmic vesicle</location>
        <location evidence="2">COPII-coated vesicle membrane</location>
        <topology evidence="2">Multi-pass membrane protein</topology>
    </subcellularLocation>
    <subcellularLocation>
        <location evidence="1">Endoplasmic reticulum membrane</location>
        <topology evidence="1">Multi-pass membrane protein</topology>
    </subcellularLocation>
    <subcellularLocation>
        <location evidence="3">Golgi apparatus membrane</location>
        <topology evidence="3">Multi-pass membrane protein</topology>
    </subcellularLocation>
</comment>
<dbReference type="EnsemblMetazoa" id="PPAI004319-RA">
    <property type="protein sequence ID" value="PPAI004319-PA"/>
    <property type="gene ID" value="PPAI004319"/>
</dbReference>
<dbReference type="GO" id="GO:0005789">
    <property type="term" value="C:endoplasmic reticulum membrane"/>
    <property type="evidence" value="ECO:0007669"/>
    <property type="project" value="UniProtKB-SubCell"/>
</dbReference>
<dbReference type="Pfam" id="PF00400">
    <property type="entry name" value="WD40"/>
    <property type="match status" value="3"/>
</dbReference>
<accession>A0A1B0D9K7</accession>
<dbReference type="GO" id="GO:0032933">
    <property type="term" value="P:SREBP signaling pathway"/>
    <property type="evidence" value="ECO:0007669"/>
    <property type="project" value="InterPro"/>
</dbReference>
<dbReference type="VEuPathDB" id="VectorBase:PPAPM1_003124"/>
<keyword evidence="9" id="KW-0677">Repeat</keyword>
<comment type="similarity">
    <text evidence="4">Belongs to the WD repeat SCAP family.</text>
</comment>
<dbReference type="Proteomes" id="UP000092462">
    <property type="component" value="Unassembled WGS sequence"/>
</dbReference>
<dbReference type="Pfam" id="PF12349">
    <property type="entry name" value="Sterol-sensing"/>
    <property type="match status" value="1"/>
</dbReference>
<dbReference type="GO" id="GO:0032934">
    <property type="term" value="F:sterol binding"/>
    <property type="evidence" value="ECO:0007669"/>
    <property type="project" value="InterPro"/>
</dbReference>
<dbReference type="GO" id="GO:0000139">
    <property type="term" value="C:Golgi membrane"/>
    <property type="evidence" value="ECO:0007669"/>
    <property type="project" value="UniProtKB-SubCell"/>
</dbReference>
<evidence type="ECO:0000256" key="7">
    <source>
        <dbReference type="ARBA" id="ARBA00022574"/>
    </source>
</evidence>
<dbReference type="InterPro" id="IPR001680">
    <property type="entry name" value="WD40_rpt"/>
</dbReference>
<evidence type="ECO:0000256" key="14">
    <source>
        <dbReference type="ARBA" id="ARBA00023121"/>
    </source>
</evidence>